<evidence type="ECO:0000313" key="1">
    <source>
        <dbReference type="EMBL" id="HER95696.1"/>
    </source>
</evidence>
<protein>
    <submittedName>
        <fullName evidence="1">Uncharacterized protein</fullName>
    </submittedName>
</protein>
<organism evidence="1">
    <name type="scientific">Rhodothermus marinus</name>
    <name type="common">Rhodothermus obamensis</name>
    <dbReference type="NCBI Taxonomy" id="29549"/>
    <lineage>
        <taxon>Bacteria</taxon>
        <taxon>Pseudomonadati</taxon>
        <taxon>Rhodothermota</taxon>
        <taxon>Rhodothermia</taxon>
        <taxon>Rhodothermales</taxon>
        <taxon>Rhodothermaceae</taxon>
        <taxon>Rhodothermus</taxon>
    </lineage>
</organism>
<dbReference type="AlphaFoldDB" id="A0A7V2AZU5"/>
<proteinExistence type="predicted"/>
<accession>A0A7V2AZU5</accession>
<comment type="caution">
    <text evidence="1">The sequence shown here is derived from an EMBL/GenBank/DDBJ whole genome shotgun (WGS) entry which is preliminary data.</text>
</comment>
<dbReference type="EMBL" id="DSGB01000004">
    <property type="protein sequence ID" value="HER95696.1"/>
    <property type="molecule type" value="Genomic_DNA"/>
</dbReference>
<name>A0A7V2AZU5_RHOMR</name>
<reference evidence="1" key="1">
    <citation type="journal article" date="2020" name="mSystems">
        <title>Genome- and Community-Level Interaction Insights into Carbon Utilization and Element Cycling Functions of Hydrothermarchaeota in Hydrothermal Sediment.</title>
        <authorList>
            <person name="Zhou Z."/>
            <person name="Liu Y."/>
            <person name="Xu W."/>
            <person name="Pan J."/>
            <person name="Luo Z.H."/>
            <person name="Li M."/>
        </authorList>
    </citation>
    <scope>NUCLEOTIDE SEQUENCE [LARGE SCALE GENOMIC DNA]</scope>
    <source>
        <strain evidence="1">SpSt-143</strain>
    </source>
</reference>
<gene>
    <name evidence="1" type="ORF">ENO59_04155</name>
</gene>
<sequence>MAMILEDDIAIRHVLVGTRPRRAVVVPRRKVHTGRDLDVVLARAEREFGCRPSELAIHQKKDGLWIYPK</sequence>